<keyword evidence="6" id="KW-1185">Reference proteome</keyword>
<evidence type="ECO:0000256" key="1">
    <source>
        <dbReference type="ARBA" id="ARBA00006739"/>
    </source>
</evidence>
<dbReference type="OrthoDB" id="9815829at2"/>
<dbReference type="Pfam" id="PF00535">
    <property type="entry name" value="Glycos_transf_2"/>
    <property type="match status" value="1"/>
</dbReference>
<dbReference type="STRING" id="1302690.BUE76_16945"/>
<evidence type="ECO:0000259" key="4">
    <source>
        <dbReference type="Pfam" id="PF00535"/>
    </source>
</evidence>
<feature type="domain" description="Glycosyltransferase 2-like" evidence="4">
    <location>
        <begin position="5"/>
        <end position="173"/>
    </location>
</feature>
<accession>A0A1M5B8W0</accession>
<evidence type="ECO:0000313" key="6">
    <source>
        <dbReference type="Proteomes" id="UP000184368"/>
    </source>
</evidence>
<reference evidence="5 6" key="1">
    <citation type="submission" date="2016-11" db="EMBL/GenBank/DDBJ databases">
        <authorList>
            <person name="Jaros S."/>
            <person name="Januszkiewicz K."/>
            <person name="Wedrychowicz H."/>
        </authorList>
    </citation>
    <scope>NUCLEOTIDE SEQUENCE [LARGE SCALE GENOMIC DNA]</scope>
    <source>
        <strain evidence="5 6">DSM 26897</strain>
    </source>
</reference>
<dbReference type="PANTHER" id="PTHR43685">
    <property type="entry name" value="GLYCOSYLTRANSFERASE"/>
    <property type="match status" value="1"/>
</dbReference>
<dbReference type="AlphaFoldDB" id="A0A1M5B8W0"/>
<dbReference type="InterPro" id="IPR029044">
    <property type="entry name" value="Nucleotide-diphossugar_trans"/>
</dbReference>
<protein>
    <submittedName>
        <fullName evidence="5">Glycosyl transferase family 2</fullName>
    </submittedName>
</protein>
<dbReference type="GO" id="GO:0016757">
    <property type="term" value="F:glycosyltransferase activity"/>
    <property type="evidence" value="ECO:0007669"/>
    <property type="project" value="UniProtKB-KW"/>
</dbReference>
<evidence type="ECO:0000313" key="5">
    <source>
        <dbReference type="EMBL" id="SHF38836.1"/>
    </source>
</evidence>
<keyword evidence="3 5" id="KW-0808">Transferase</keyword>
<sequence>MTQFSVLISVYKGADQSHLDMALNSLLKQKLLPSEVVIVLDGEVGVNIKEVISAFRHSAEQDFEINIKIVSLPKNQGLGIALREGLLHCSYDLVARMDADDICKPDRFAKQVAYFENNEIEVLGSSMEEFVSMPGDYGKFKVQPLSHPEIKRKARFLNPISHPTVMFRKAAVLESGSYMDMPLFEDYFLWVRMLVKGYKFANIRDSLLYFRVGNDMIGRRHGWSYLQKEFAFYKASLRLKNINYLQFSGLIITKSLLRLLPKLFMQFVYKKFARS</sequence>
<dbReference type="InterPro" id="IPR001173">
    <property type="entry name" value="Glyco_trans_2-like"/>
</dbReference>
<evidence type="ECO:0000256" key="3">
    <source>
        <dbReference type="ARBA" id="ARBA00022679"/>
    </source>
</evidence>
<dbReference type="RefSeq" id="WP_073042994.1">
    <property type="nucleotide sequence ID" value="NZ_FQUO01000007.1"/>
</dbReference>
<dbReference type="EMBL" id="FQUO01000007">
    <property type="protein sequence ID" value="SHF38836.1"/>
    <property type="molecule type" value="Genomic_DNA"/>
</dbReference>
<dbReference type="InterPro" id="IPR050834">
    <property type="entry name" value="Glycosyltransf_2"/>
</dbReference>
<proteinExistence type="inferred from homology"/>
<evidence type="ECO:0000256" key="2">
    <source>
        <dbReference type="ARBA" id="ARBA00022676"/>
    </source>
</evidence>
<gene>
    <name evidence="5" type="ORF">SAMN05444008_107196</name>
</gene>
<keyword evidence="2" id="KW-0328">Glycosyltransferase</keyword>
<dbReference type="Proteomes" id="UP000184368">
    <property type="component" value="Unassembled WGS sequence"/>
</dbReference>
<dbReference type="Gene3D" id="3.90.550.10">
    <property type="entry name" value="Spore Coat Polysaccharide Biosynthesis Protein SpsA, Chain A"/>
    <property type="match status" value="1"/>
</dbReference>
<name>A0A1M5B8W0_9BACT</name>
<dbReference type="SUPFAM" id="SSF53448">
    <property type="entry name" value="Nucleotide-diphospho-sugar transferases"/>
    <property type="match status" value="1"/>
</dbReference>
<dbReference type="PANTHER" id="PTHR43685:SF5">
    <property type="entry name" value="GLYCOSYLTRANSFERASE EPSE-RELATED"/>
    <property type="match status" value="1"/>
</dbReference>
<comment type="similarity">
    <text evidence="1">Belongs to the glycosyltransferase 2 family.</text>
</comment>
<organism evidence="5 6">
    <name type="scientific">Cnuella takakiae</name>
    <dbReference type="NCBI Taxonomy" id="1302690"/>
    <lineage>
        <taxon>Bacteria</taxon>
        <taxon>Pseudomonadati</taxon>
        <taxon>Bacteroidota</taxon>
        <taxon>Chitinophagia</taxon>
        <taxon>Chitinophagales</taxon>
        <taxon>Chitinophagaceae</taxon>
        <taxon>Cnuella</taxon>
    </lineage>
</organism>